<keyword evidence="2" id="KW-0805">Transcription regulation</keyword>
<dbReference type="InterPro" id="IPR001867">
    <property type="entry name" value="OmpR/PhoB-type_DNA-bd"/>
</dbReference>
<dbReference type="Pfam" id="PF13424">
    <property type="entry name" value="TPR_12"/>
    <property type="match status" value="3"/>
</dbReference>
<dbReference type="RefSeq" id="WP_149849500.1">
    <property type="nucleotide sequence ID" value="NZ_VUOB01000020.1"/>
</dbReference>
<evidence type="ECO:0000256" key="4">
    <source>
        <dbReference type="ARBA" id="ARBA00023163"/>
    </source>
</evidence>
<dbReference type="InterPro" id="IPR005158">
    <property type="entry name" value="BTAD"/>
</dbReference>
<evidence type="ECO:0000259" key="6">
    <source>
        <dbReference type="PROSITE" id="PS51755"/>
    </source>
</evidence>
<dbReference type="PROSITE" id="PS51755">
    <property type="entry name" value="OMPR_PHOB"/>
    <property type="match status" value="1"/>
</dbReference>
<keyword evidence="8" id="KW-1185">Reference proteome</keyword>
<dbReference type="GO" id="GO:0006355">
    <property type="term" value="P:regulation of DNA-templated transcription"/>
    <property type="evidence" value="ECO:0007669"/>
    <property type="project" value="InterPro"/>
</dbReference>
<dbReference type="GO" id="GO:0043531">
    <property type="term" value="F:ADP binding"/>
    <property type="evidence" value="ECO:0007669"/>
    <property type="project" value="InterPro"/>
</dbReference>
<reference evidence="7 8" key="1">
    <citation type="submission" date="2019-09" db="EMBL/GenBank/DDBJ databases">
        <title>Goodfellowia gen. nov., a new genus of the Pseudonocardineae related to Actinoalloteichus, containing Goodfellowia coeruleoviolacea gen. nov., comb. nov. gen. nov., comb. nov.</title>
        <authorList>
            <person name="Labeda D."/>
        </authorList>
    </citation>
    <scope>NUCLEOTIDE SEQUENCE [LARGE SCALE GENOMIC DNA]</scope>
    <source>
        <strain evidence="7 8">AN110305</strain>
    </source>
</reference>
<dbReference type="InterPro" id="IPR027417">
    <property type="entry name" value="P-loop_NTPase"/>
</dbReference>
<keyword evidence="4" id="KW-0804">Transcription</keyword>
<dbReference type="OrthoDB" id="4507225at2"/>
<dbReference type="Pfam" id="PF00931">
    <property type="entry name" value="NB-ARC"/>
    <property type="match status" value="1"/>
</dbReference>
<comment type="caution">
    <text evidence="7">The sequence shown here is derived from an EMBL/GenBank/DDBJ whole genome shotgun (WGS) entry which is preliminary data.</text>
</comment>
<dbReference type="InterPro" id="IPR002182">
    <property type="entry name" value="NB-ARC"/>
</dbReference>
<dbReference type="SUPFAM" id="SSF52540">
    <property type="entry name" value="P-loop containing nucleoside triphosphate hydrolases"/>
    <property type="match status" value="1"/>
</dbReference>
<feature type="domain" description="OmpR/PhoB-type" evidence="6">
    <location>
        <begin position="1"/>
        <end position="101"/>
    </location>
</feature>
<dbReference type="InterPro" id="IPR016032">
    <property type="entry name" value="Sig_transdc_resp-reg_C-effctor"/>
</dbReference>
<dbReference type="SMART" id="SM00862">
    <property type="entry name" value="Trans_reg_C"/>
    <property type="match status" value="1"/>
</dbReference>
<dbReference type="PANTHER" id="PTHR35807:SF1">
    <property type="entry name" value="TRANSCRIPTIONAL REGULATOR REDD"/>
    <property type="match status" value="1"/>
</dbReference>
<evidence type="ECO:0000256" key="3">
    <source>
        <dbReference type="ARBA" id="ARBA00023125"/>
    </source>
</evidence>
<evidence type="ECO:0000313" key="7">
    <source>
        <dbReference type="EMBL" id="KAA2262843.1"/>
    </source>
</evidence>
<dbReference type="Gene3D" id="3.40.50.300">
    <property type="entry name" value="P-loop containing nucleotide triphosphate hydrolases"/>
    <property type="match status" value="1"/>
</dbReference>
<evidence type="ECO:0000256" key="1">
    <source>
        <dbReference type="ARBA" id="ARBA00005820"/>
    </source>
</evidence>
<dbReference type="EMBL" id="VUOB01000020">
    <property type="protein sequence ID" value="KAA2262843.1"/>
    <property type="molecule type" value="Genomic_DNA"/>
</dbReference>
<dbReference type="Gene3D" id="1.10.10.10">
    <property type="entry name" value="Winged helix-like DNA-binding domain superfamily/Winged helix DNA-binding domain"/>
    <property type="match status" value="2"/>
</dbReference>
<accession>A0A5B2XHG8</accession>
<evidence type="ECO:0000256" key="5">
    <source>
        <dbReference type="PROSITE-ProRule" id="PRU01091"/>
    </source>
</evidence>
<comment type="similarity">
    <text evidence="1">Belongs to the AfsR/DnrI/RedD regulatory family.</text>
</comment>
<dbReference type="SMART" id="SM00028">
    <property type="entry name" value="TPR"/>
    <property type="match status" value="8"/>
</dbReference>
<evidence type="ECO:0000313" key="8">
    <source>
        <dbReference type="Proteomes" id="UP000323454"/>
    </source>
</evidence>
<dbReference type="SUPFAM" id="SSF46894">
    <property type="entry name" value="C-terminal effector domain of the bipartite response regulators"/>
    <property type="match status" value="1"/>
</dbReference>
<dbReference type="SUPFAM" id="SSF48452">
    <property type="entry name" value="TPR-like"/>
    <property type="match status" value="3"/>
</dbReference>
<gene>
    <name evidence="7" type="ORF">F0L68_11485</name>
</gene>
<protein>
    <submittedName>
        <fullName evidence="7">Tetratricopeptide repeat protein</fullName>
    </submittedName>
</protein>
<dbReference type="GO" id="GO:0000160">
    <property type="term" value="P:phosphorelay signal transduction system"/>
    <property type="evidence" value="ECO:0007669"/>
    <property type="project" value="InterPro"/>
</dbReference>
<reference evidence="7 8" key="2">
    <citation type="submission" date="2019-09" db="EMBL/GenBank/DDBJ databases">
        <authorList>
            <person name="Jin C."/>
        </authorList>
    </citation>
    <scope>NUCLEOTIDE SEQUENCE [LARGE SCALE GENOMIC DNA]</scope>
    <source>
        <strain evidence="7 8">AN110305</strain>
    </source>
</reference>
<dbReference type="AlphaFoldDB" id="A0A5B2XHG8"/>
<dbReference type="InterPro" id="IPR019734">
    <property type="entry name" value="TPR_rpt"/>
</dbReference>
<dbReference type="Proteomes" id="UP000323454">
    <property type="component" value="Unassembled WGS sequence"/>
</dbReference>
<organism evidence="7 8">
    <name type="scientific">Solihabitans fulvus</name>
    <dbReference type="NCBI Taxonomy" id="1892852"/>
    <lineage>
        <taxon>Bacteria</taxon>
        <taxon>Bacillati</taxon>
        <taxon>Actinomycetota</taxon>
        <taxon>Actinomycetes</taxon>
        <taxon>Pseudonocardiales</taxon>
        <taxon>Pseudonocardiaceae</taxon>
        <taxon>Solihabitans</taxon>
    </lineage>
</organism>
<dbReference type="Pfam" id="PF03704">
    <property type="entry name" value="BTAD"/>
    <property type="match status" value="1"/>
</dbReference>
<name>A0A5B2XHG8_9PSEU</name>
<dbReference type="PRINTS" id="PR00364">
    <property type="entry name" value="DISEASERSIST"/>
</dbReference>
<sequence length="1022" mass="112309">MTAAMGLTFRLLGPLEVRDGDTPVRITGTRGQTALAALLLEANRLLPVERLAWLLWGEEPPVNAVSAVHSLIYRLRGQLAETTQANRDLIERSGPGYLLRIDPDQLDTVVFERSTVAARATLRAGDARAAHAGLTEALALWRGPALADIIDRLAHQHRMRLDELRTDAVEELIEAKLALGLHTEAISELRPLLADHPTRERLRAQLMLAQYRSGQPAAALESYEQARRRLADELGADPGPELQQLHQQILRNDPALALAAGPAPARREAAAEVRRDLPRDLGDFTGRETELQHLLEALPTDLDDVNTTVVIEAIDGMAGIGKTALAVHVAHRLADRYPDAQLFIDLHAHTIGQQALEPDAALDALLRALGVDADRIPKSTADRAALWRAELARRRAVIVLDNAASAAQVLPLLPGSGTSLTLITSRRRLVGIDDSYALSIDVLPASDAASLFAQVVNDARSAAEPEAVQDVVRLCGYLPLAVRIAAARLRHRPTWTVGYLAGRLHDEQRRFAELHTGDRGVGAALALSYQQLTERQRHQFQLLALLPGADIDTTAAAAIIGAGRAEAEELLEELLDMHLLQQRALDRYRFHDLVRAYTRQAAHDNEPTDERRAAVDRLLDYYLHTAAVAADTIQPGQHHTPLAIGTPPSAVPPIGDYADAVGWLETERANLVTAIGYAAEHGSPVHAWQLADVLWRFLYIRGHVNDWMNTHQIGLAAARALGDPHGEARMLSNLAVAHWHAGRYEEALEHNEAALPLYRKAGNLVGEARTRNNLGIVFEPLGRHNEMRESYEASLAIYQQLRDRRGQALTLGNLGIAWWKLGSNDRAREYYLRGLEMWQELGDRRGQAAVRSGLGSLAQDEGRYDEALAQHSQSLALMREVGDRRGEASSINFIAVIRRHLGELAEALASHQQALDLYREIGDQGGETEVLNDLGRTHRVAGDLAEASSRHRAALELARRAHFRHEEGRALDGIAHVEQDTGRPAAAREHWEQALTIFTELNTSEAEVVRELLAGRAHVSGC</sequence>
<dbReference type="GO" id="GO:0003677">
    <property type="term" value="F:DNA binding"/>
    <property type="evidence" value="ECO:0007669"/>
    <property type="project" value="UniProtKB-UniRule"/>
</dbReference>
<dbReference type="InterPro" id="IPR036388">
    <property type="entry name" value="WH-like_DNA-bd_sf"/>
</dbReference>
<dbReference type="InterPro" id="IPR051677">
    <property type="entry name" value="AfsR-DnrI-RedD_regulator"/>
</dbReference>
<feature type="DNA-binding region" description="OmpR/PhoB-type" evidence="5">
    <location>
        <begin position="1"/>
        <end position="101"/>
    </location>
</feature>
<dbReference type="PANTHER" id="PTHR35807">
    <property type="entry name" value="TRANSCRIPTIONAL REGULATOR REDD-RELATED"/>
    <property type="match status" value="1"/>
</dbReference>
<evidence type="ECO:0000256" key="2">
    <source>
        <dbReference type="ARBA" id="ARBA00023015"/>
    </source>
</evidence>
<dbReference type="SMART" id="SM01043">
    <property type="entry name" value="BTAD"/>
    <property type="match status" value="1"/>
</dbReference>
<proteinExistence type="inferred from homology"/>
<dbReference type="Gene3D" id="1.25.40.10">
    <property type="entry name" value="Tetratricopeptide repeat domain"/>
    <property type="match status" value="3"/>
</dbReference>
<dbReference type="CDD" id="cd15831">
    <property type="entry name" value="BTAD"/>
    <property type="match status" value="1"/>
</dbReference>
<dbReference type="Pfam" id="PF13374">
    <property type="entry name" value="TPR_10"/>
    <property type="match status" value="1"/>
</dbReference>
<keyword evidence="3 5" id="KW-0238">DNA-binding</keyword>
<dbReference type="InterPro" id="IPR011990">
    <property type="entry name" value="TPR-like_helical_dom_sf"/>
</dbReference>